<dbReference type="InterPro" id="IPR024078">
    <property type="entry name" value="LmbE-like_dom_sf"/>
</dbReference>
<evidence type="ECO:0000313" key="1">
    <source>
        <dbReference type="EMBL" id="VYU28965.1"/>
    </source>
</evidence>
<protein>
    <submittedName>
        <fullName evidence="1">GlcNAc-PI de-N-acetylase</fullName>
    </submittedName>
</protein>
<sequence length="227" mass="25475">MKNVLVIAAHPDDELLGVGGAVRRFADQGITCRAVIVGEGITSRSEKRNDADTNELAMLKEDARKAASVVGYETIDFCDLPDNRLDGMELLDVIKVVSKYVEKYKPDTIFTHHHGDLNIDHRIVCEAVITACRPVGDYFVEKIYSFETPSSTEWNYTYEEPFTPNVYIDVTDTVEAKVEGMKCYRSESTVFPHPRSAEALRALATFRGSNVGMEKAEAFMLLREVVR</sequence>
<gene>
    <name evidence="1" type="ORF">RILFYP67_01523</name>
</gene>
<dbReference type="EMBL" id="CACRUM010000066">
    <property type="protein sequence ID" value="VYU28965.1"/>
    <property type="molecule type" value="Genomic_DNA"/>
</dbReference>
<dbReference type="InterPro" id="IPR003737">
    <property type="entry name" value="GlcNAc_PI_deacetylase-related"/>
</dbReference>
<dbReference type="Gene3D" id="3.40.50.10320">
    <property type="entry name" value="LmbE-like"/>
    <property type="match status" value="1"/>
</dbReference>
<dbReference type="AlphaFoldDB" id="A0A6N3DLD1"/>
<dbReference type="SUPFAM" id="SSF102588">
    <property type="entry name" value="LmbE-like"/>
    <property type="match status" value="1"/>
</dbReference>
<dbReference type="PANTHER" id="PTHR12993">
    <property type="entry name" value="N-ACETYLGLUCOSAMINYL-PHOSPHATIDYLINOSITOL DE-N-ACETYLASE-RELATED"/>
    <property type="match status" value="1"/>
</dbReference>
<accession>A0A6N3DLD1</accession>
<dbReference type="PANTHER" id="PTHR12993:SF30">
    <property type="entry name" value="N-ACETYL-ALPHA-D-GLUCOSAMINYL L-MALATE DEACETYLASE 1"/>
    <property type="match status" value="1"/>
</dbReference>
<dbReference type="RefSeq" id="WP_173885732.1">
    <property type="nucleotide sequence ID" value="NZ_CACRUM010000066.1"/>
</dbReference>
<proteinExistence type="predicted"/>
<dbReference type="Pfam" id="PF02585">
    <property type="entry name" value="PIG-L"/>
    <property type="match status" value="1"/>
</dbReference>
<organism evidence="1">
    <name type="scientific">Roseburia intestinalis</name>
    <dbReference type="NCBI Taxonomy" id="166486"/>
    <lineage>
        <taxon>Bacteria</taxon>
        <taxon>Bacillati</taxon>
        <taxon>Bacillota</taxon>
        <taxon>Clostridia</taxon>
        <taxon>Lachnospirales</taxon>
        <taxon>Lachnospiraceae</taxon>
        <taxon>Roseburia</taxon>
    </lineage>
</organism>
<dbReference type="GO" id="GO:0016811">
    <property type="term" value="F:hydrolase activity, acting on carbon-nitrogen (but not peptide) bonds, in linear amides"/>
    <property type="evidence" value="ECO:0007669"/>
    <property type="project" value="TreeGrafter"/>
</dbReference>
<reference evidence="1" key="1">
    <citation type="submission" date="2019-11" db="EMBL/GenBank/DDBJ databases">
        <authorList>
            <person name="Feng L."/>
        </authorList>
    </citation>
    <scope>NUCLEOTIDE SEQUENCE</scope>
    <source>
        <strain evidence="1">RintestinalisLFYP67</strain>
    </source>
</reference>
<name>A0A6N3DLD1_9FIRM</name>